<sequence length="168" mass="19542">MTLLFGRRETSDAWVDAPRAWRLKSRRTHRHVQRLVVHLDNGPKNSGRRTQFLKRMVQFAEWSRLEVRLVYYPPYHSKHNPVERCWSALERKWNGVLPSNLSAVLGCAQRMTWKGRHPNERCFAGEYPNGVRVGAKGMKTYEARLASSATLPGYEITIKPVKIELQEN</sequence>
<protein>
    <recommendedName>
        <fullName evidence="3">Tc1-like transposase DDE domain-containing protein</fullName>
    </recommendedName>
</protein>
<dbReference type="AlphaFoldDB" id="A0A1U7CNL3"/>
<dbReference type="Pfam" id="PF07592">
    <property type="entry name" value="DDE_Tnp_ISAZ013"/>
    <property type="match status" value="1"/>
</dbReference>
<dbReference type="InterPro" id="IPR036397">
    <property type="entry name" value="RNaseH_sf"/>
</dbReference>
<evidence type="ECO:0000313" key="1">
    <source>
        <dbReference type="EMBL" id="APW60499.1"/>
    </source>
</evidence>
<dbReference type="InterPro" id="IPR011518">
    <property type="entry name" value="Transposase_36"/>
</dbReference>
<organism evidence="1 2">
    <name type="scientific">Paludisphaera borealis</name>
    <dbReference type="NCBI Taxonomy" id="1387353"/>
    <lineage>
        <taxon>Bacteria</taxon>
        <taxon>Pseudomonadati</taxon>
        <taxon>Planctomycetota</taxon>
        <taxon>Planctomycetia</taxon>
        <taxon>Isosphaerales</taxon>
        <taxon>Isosphaeraceae</taxon>
        <taxon>Paludisphaera</taxon>
    </lineage>
</organism>
<dbReference type="EMBL" id="CP019082">
    <property type="protein sequence ID" value="APW60499.1"/>
    <property type="molecule type" value="Genomic_DNA"/>
</dbReference>
<gene>
    <name evidence="1" type="ORF">BSF38_01969</name>
</gene>
<accession>A0A1U7CNL3</accession>
<proteinExistence type="predicted"/>
<dbReference type="GO" id="GO:0003676">
    <property type="term" value="F:nucleic acid binding"/>
    <property type="evidence" value="ECO:0007669"/>
    <property type="project" value="InterPro"/>
</dbReference>
<dbReference type="KEGG" id="pbor:BSF38_01969"/>
<evidence type="ECO:0000313" key="2">
    <source>
        <dbReference type="Proteomes" id="UP000186309"/>
    </source>
</evidence>
<keyword evidence="2" id="KW-1185">Reference proteome</keyword>
<evidence type="ECO:0008006" key="3">
    <source>
        <dbReference type="Google" id="ProtNLM"/>
    </source>
</evidence>
<name>A0A1U7CNL3_9BACT</name>
<dbReference type="Proteomes" id="UP000186309">
    <property type="component" value="Chromosome"/>
</dbReference>
<dbReference type="STRING" id="1387353.BSF38_01969"/>
<reference evidence="2" key="1">
    <citation type="submission" date="2016-12" db="EMBL/GenBank/DDBJ databases">
        <title>Comparative genomics of four Isosphaeraceae planctomycetes: a common pool of plasmids and glycoside hydrolase genes.</title>
        <authorList>
            <person name="Ivanova A."/>
        </authorList>
    </citation>
    <scope>NUCLEOTIDE SEQUENCE [LARGE SCALE GENOMIC DNA]</scope>
    <source>
        <strain evidence="2">PX4</strain>
    </source>
</reference>
<dbReference type="Gene3D" id="3.30.420.10">
    <property type="entry name" value="Ribonuclease H-like superfamily/Ribonuclease H"/>
    <property type="match status" value="1"/>
</dbReference>